<reference evidence="1 2" key="1">
    <citation type="submission" date="2021-01" db="EMBL/GenBank/DDBJ databases">
        <title>Whole genome shotgun sequence of Asanoa siamensis NBRC 107932.</title>
        <authorList>
            <person name="Komaki H."/>
            <person name="Tamura T."/>
        </authorList>
    </citation>
    <scope>NUCLEOTIDE SEQUENCE [LARGE SCALE GENOMIC DNA]</scope>
    <source>
        <strain evidence="1 2">NBRC 107932</strain>
    </source>
</reference>
<evidence type="ECO:0000313" key="1">
    <source>
        <dbReference type="EMBL" id="GIF73165.1"/>
    </source>
</evidence>
<sequence length="76" mass="8426">MALRGRVLGREIICRALVSEAPRRRTAKLVITDTPWLFLGVDRPATIRPLPRCRAAALPRCRAAALPRCRAAALPR</sequence>
<gene>
    <name evidence="1" type="ORF">Asi02nite_26830</name>
</gene>
<evidence type="ECO:0000313" key="2">
    <source>
        <dbReference type="Proteomes" id="UP000604117"/>
    </source>
</evidence>
<protein>
    <submittedName>
        <fullName evidence="1">Uncharacterized protein</fullName>
    </submittedName>
</protein>
<comment type="caution">
    <text evidence="1">The sequence shown here is derived from an EMBL/GenBank/DDBJ whole genome shotgun (WGS) entry which is preliminary data.</text>
</comment>
<accession>A0ABQ4CPG0</accession>
<organism evidence="1 2">
    <name type="scientific">Asanoa siamensis</name>
    <dbReference type="NCBI Taxonomy" id="926357"/>
    <lineage>
        <taxon>Bacteria</taxon>
        <taxon>Bacillati</taxon>
        <taxon>Actinomycetota</taxon>
        <taxon>Actinomycetes</taxon>
        <taxon>Micromonosporales</taxon>
        <taxon>Micromonosporaceae</taxon>
        <taxon>Asanoa</taxon>
    </lineage>
</organism>
<keyword evidence="2" id="KW-1185">Reference proteome</keyword>
<name>A0ABQ4CPG0_9ACTN</name>
<proteinExistence type="predicted"/>
<dbReference type="Proteomes" id="UP000604117">
    <property type="component" value="Unassembled WGS sequence"/>
</dbReference>
<dbReference type="EMBL" id="BONE01000018">
    <property type="protein sequence ID" value="GIF73165.1"/>
    <property type="molecule type" value="Genomic_DNA"/>
</dbReference>